<gene>
    <name evidence="8" type="ORF">Plil01_001051800</name>
</gene>
<reference evidence="8" key="1">
    <citation type="submission" date="2023-04" db="EMBL/GenBank/DDBJ databases">
        <title>Phytophthora lilii NBRC 32176.</title>
        <authorList>
            <person name="Ichikawa N."/>
            <person name="Sato H."/>
            <person name="Tonouchi N."/>
        </authorList>
    </citation>
    <scope>NUCLEOTIDE SEQUENCE</scope>
    <source>
        <strain evidence="8">NBRC 32176</strain>
    </source>
</reference>
<protein>
    <submittedName>
        <fullName evidence="8">Unnamed protein product</fullName>
    </submittedName>
</protein>
<dbReference type="PANTHER" id="PTHR10743:SF0">
    <property type="entry name" value="PROTEIN RER1"/>
    <property type="match status" value="1"/>
</dbReference>
<feature type="region of interest" description="Disordered" evidence="6">
    <location>
        <begin position="291"/>
        <end position="349"/>
    </location>
</feature>
<dbReference type="OrthoDB" id="4869960at2759"/>
<evidence type="ECO:0000256" key="2">
    <source>
        <dbReference type="ARBA" id="ARBA00006070"/>
    </source>
</evidence>
<dbReference type="GO" id="GO:0005783">
    <property type="term" value="C:endoplasmic reticulum"/>
    <property type="evidence" value="ECO:0007669"/>
    <property type="project" value="GOC"/>
</dbReference>
<dbReference type="GO" id="GO:0006890">
    <property type="term" value="P:retrograde vesicle-mediated transport, Golgi to endoplasmic reticulum"/>
    <property type="evidence" value="ECO:0007669"/>
    <property type="project" value="TreeGrafter"/>
</dbReference>
<keyword evidence="3 7" id="KW-0812">Transmembrane</keyword>
<comment type="similarity">
    <text evidence="2">Belongs to the RER1 family.</text>
</comment>
<keyword evidence="5 7" id="KW-0472">Membrane</keyword>
<keyword evidence="9" id="KW-1185">Reference proteome</keyword>
<evidence type="ECO:0000256" key="4">
    <source>
        <dbReference type="ARBA" id="ARBA00022989"/>
    </source>
</evidence>
<name>A0A9W6U4S6_9STRA</name>
<proteinExistence type="inferred from homology"/>
<dbReference type="GO" id="GO:0006621">
    <property type="term" value="P:protein retention in ER lumen"/>
    <property type="evidence" value="ECO:0007669"/>
    <property type="project" value="TreeGrafter"/>
</dbReference>
<feature type="compositionally biased region" description="Polar residues" evidence="6">
    <location>
        <begin position="302"/>
        <end position="322"/>
    </location>
</feature>
<dbReference type="AlphaFoldDB" id="A0A9W6U4S6"/>
<evidence type="ECO:0000256" key="5">
    <source>
        <dbReference type="ARBA" id="ARBA00023136"/>
    </source>
</evidence>
<feature type="transmembrane region" description="Helical" evidence="7">
    <location>
        <begin position="546"/>
        <end position="563"/>
    </location>
</feature>
<sequence length="592" mass="66456">MEANAQYALHDNESTAPAWAARVRLTPELLDKLRDAPEQVLLKLNVAAGDGASKSRGSKKISLMTVHGGETEEQYELLSFPEDPGINHVCTFRRETADGSAGGYNIYKTGTIHQKLLVQRLLDATEKDRIKDKHAKSVLASKSRSSKLIDSELEKPAKKQRLMTRLSIEFLYRTRKLILPSAMSKEDAKEAKERIEKGFEVEVEQVATPPVEETSGSTVADNEDDEMAPKAFIETTAAAARDAEFHTLFSSGSDDENTGRSRVLQRGKKAAKMAKKTQSALIENKANASKISAGAKERENTGTELSAVAQSKESLASASTIVTPEGVREKSSEPHEVSSADSRPSCEPKDIYALKPIKPSGSGAEVKRARVRSALVSDRVKQARLPDLSFFPYAVVGICQRLANYRGRSVILDESDYDSFVETHEQFRQDWEMLDKYLLDKSTIHVYGRWGVALGLLTLYLVRVFYLNAFHIVTYGLGIYLLNLFIGFLSPQMDMESDGPLLPHKQSEEFRPFTRRVPEFQFWYSTFKATVVSLLMTLSSAFDVPVFWPILLIYFIVLFALTMKRQIKHMWKHNYVPWDHGKQVYKGKKNAK</sequence>
<organism evidence="8 9">
    <name type="scientific">Phytophthora lilii</name>
    <dbReference type="NCBI Taxonomy" id="2077276"/>
    <lineage>
        <taxon>Eukaryota</taxon>
        <taxon>Sar</taxon>
        <taxon>Stramenopiles</taxon>
        <taxon>Oomycota</taxon>
        <taxon>Peronosporomycetes</taxon>
        <taxon>Peronosporales</taxon>
        <taxon>Peronosporaceae</taxon>
        <taxon>Phytophthora</taxon>
    </lineage>
</organism>
<accession>A0A9W6U4S6</accession>
<comment type="caution">
    <text evidence="8">The sequence shown here is derived from an EMBL/GenBank/DDBJ whole genome shotgun (WGS) entry which is preliminary data.</text>
</comment>
<comment type="subcellular location">
    <subcellularLocation>
        <location evidence="1">Membrane</location>
        <topology evidence="1">Multi-pass membrane protein</topology>
    </subcellularLocation>
</comment>
<evidence type="ECO:0000313" key="9">
    <source>
        <dbReference type="Proteomes" id="UP001165083"/>
    </source>
</evidence>
<dbReference type="GO" id="GO:0000139">
    <property type="term" value="C:Golgi membrane"/>
    <property type="evidence" value="ECO:0007669"/>
    <property type="project" value="TreeGrafter"/>
</dbReference>
<dbReference type="Pfam" id="PF03248">
    <property type="entry name" value="Rer1"/>
    <property type="match status" value="1"/>
</dbReference>
<dbReference type="EMBL" id="BSXW01000554">
    <property type="protein sequence ID" value="GMF25455.1"/>
    <property type="molecule type" value="Genomic_DNA"/>
</dbReference>
<evidence type="ECO:0000256" key="3">
    <source>
        <dbReference type="ARBA" id="ARBA00022692"/>
    </source>
</evidence>
<feature type="transmembrane region" description="Helical" evidence="7">
    <location>
        <begin position="446"/>
        <end position="466"/>
    </location>
</feature>
<evidence type="ECO:0000256" key="6">
    <source>
        <dbReference type="SAM" id="MobiDB-lite"/>
    </source>
</evidence>
<evidence type="ECO:0000256" key="1">
    <source>
        <dbReference type="ARBA" id="ARBA00004141"/>
    </source>
</evidence>
<dbReference type="PANTHER" id="PTHR10743">
    <property type="entry name" value="PROTEIN RER1"/>
    <property type="match status" value="1"/>
</dbReference>
<feature type="compositionally biased region" description="Basic and acidic residues" evidence="6">
    <location>
        <begin position="326"/>
        <end position="349"/>
    </location>
</feature>
<dbReference type="InterPro" id="IPR004932">
    <property type="entry name" value="Rer1"/>
</dbReference>
<keyword evidence="4 7" id="KW-1133">Transmembrane helix</keyword>
<evidence type="ECO:0000313" key="8">
    <source>
        <dbReference type="EMBL" id="GMF25455.1"/>
    </source>
</evidence>
<feature type="transmembrane region" description="Helical" evidence="7">
    <location>
        <begin position="472"/>
        <end position="489"/>
    </location>
</feature>
<dbReference type="Proteomes" id="UP001165083">
    <property type="component" value="Unassembled WGS sequence"/>
</dbReference>
<evidence type="ECO:0000256" key="7">
    <source>
        <dbReference type="SAM" id="Phobius"/>
    </source>
</evidence>